<dbReference type="RefSeq" id="WP_406699593.1">
    <property type="nucleotide sequence ID" value="NZ_CP155447.1"/>
</dbReference>
<dbReference type="EMBL" id="CP155447">
    <property type="protein sequence ID" value="XBH06745.1"/>
    <property type="molecule type" value="Genomic_DNA"/>
</dbReference>
<dbReference type="AlphaFoldDB" id="A0AAU7CN80"/>
<name>A0AAU7CN80_9BACT</name>
<protein>
    <submittedName>
        <fullName evidence="2">Uncharacterized protein</fullName>
    </submittedName>
</protein>
<reference evidence="2" key="1">
    <citation type="submission" date="2024-05" db="EMBL/GenBank/DDBJ databases">
        <title>Planctomycetes of the genus Singulisphaera possess chitinolytic capabilities.</title>
        <authorList>
            <person name="Ivanova A."/>
        </authorList>
    </citation>
    <scope>NUCLEOTIDE SEQUENCE</scope>
    <source>
        <strain evidence="2">Ch08T</strain>
    </source>
</reference>
<evidence type="ECO:0000313" key="2">
    <source>
        <dbReference type="EMBL" id="XBH06745.1"/>
    </source>
</evidence>
<accession>A0AAU7CN80</accession>
<proteinExistence type="predicted"/>
<keyword evidence="1" id="KW-1133">Transmembrane helix</keyword>
<feature type="transmembrane region" description="Helical" evidence="1">
    <location>
        <begin position="87"/>
        <end position="106"/>
    </location>
</feature>
<keyword evidence="1" id="KW-0812">Transmembrane</keyword>
<gene>
    <name evidence="2" type="ORF">V5E97_12095</name>
</gene>
<feature type="transmembrane region" description="Helical" evidence="1">
    <location>
        <begin position="28"/>
        <end position="46"/>
    </location>
</feature>
<organism evidence="2">
    <name type="scientific">Singulisphaera sp. Ch08</name>
    <dbReference type="NCBI Taxonomy" id="3120278"/>
    <lineage>
        <taxon>Bacteria</taxon>
        <taxon>Pseudomonadati</taxon>
        <taxon>Planctomycetota</taxon>
        <taxon>Planctomycetia</taxon>
        <taxon>Isosphaerales</taxon>
        <taxon>Isosphaeraceae</taxon>
        <taxon>Singulisphaera</taxon>
    </lineage>
</organism>
<feature type="transmembrane region" description="Helical" evidence="1">
    <location>
        <begin position="58"/>
        <end position="81"/>
    </location>
</feature>
<keyword evidence="1" id="KW-0472">Membrane</keyword>
<evidence type="ECO:0000256" key="1">
    <source>
        <dbReference type="SAM" id="Phobius"/>
    </source>
</evidence>
<sequence length="116" mass="12201">MMRLARWTALILGLAVLGWQGWNARNGRFVHAFLVSDIVVALLLVVASRWSSNRTAAVLMMAGFSAMAAIFLSATTGRLLLGNAFDPGTVLTTFGLIPCLIGAIVLGRGLSGQGPT</sequence>